<protein>
    <submittedName>
        <fullName evidence="2">Uncharacterized protein</fullName>
    </submittedName>
</protein>
<evidence type="ECO:0000313" key="3">
    <source>
        <dbReference type="Proteomes" id="UP000281553"/>
    </source>
</evidence>
<evidence type="ECO:0000313" key="2">
    <source>
        <dbReference type="EMBL" id="VDN29026.1"/>
    </source>
</evidence>
<proteinExistence type="predicted"/>
<dbReference type="Proteomes" id="UP000281553">
    <property type="component" value="Unassembled WGS sequence"/>
</dbReference>
<dbReference type="AlphaFoldDB" id="A0A3P7QEC1"/>
<evidence type="ECO:0000256" key="1">
    <source>
        <dbReference type="SAM" id="Phobius"/>
    </source>
</evidence>
<feature type="transmembrane region" description="Helical" evidence="1">
    <location>
        <begin position="20"/>
        <end position="43"/>
    </location>
</feature>
<feature type="transmembrane region" description="Helical" evidence="1">
    <location>
        <begin position="63"/>
        <end position="82"/>
    </location>
</feature>
<keyword evidence="3" id="KW-1185">Reference proteome</keyword>
<dbReference type="EMBL" id="UYRU01078307">
    <property type="protein sequence ID" value="VDN29026.1"/>
    <property type="molecule type" value="Genomic_DNA"/>
</dbReference>
<keyword evidence="1" id="KW-1133">Transmembrane helix</keyword>
<sequence length="102" mass="11524">MSESNLYNLRCANERKKVGLLYIVFLLFQMNHKVVLVVVRVVISDCVSSVNTYYLIGWRLPTAFSFILVRACSTASVAAWLLRYMPGANIRSKEGSDHAHVT</sequence>
<accession>A0A3P7QEC1</accession>
<organism evidence="2 3">
    <name type="scientific">Dibothriocephalus latus</name>
    <name type="common">Fish tapeworm</name>
    <name type="synonym">Diphyllobothrium latum</name>
    <dbReference type="NCBI Taxonomy" id="60516"/>
    <lineage>
        <taxon>Eukaryota</taxon>
        <taxon>Metazoa</taxon>
        <taxon>Spiralia</taxon>
        <taxon>Lophotrochozoa</taxon>
        <taxon>Platyhelminthes</taxon>
        <taxon>Cestoda</taxon>
        <taxon>Eucestoda</taxon>
        <taxon>Diphyllobothriidea</taxon>
        <taxon>Diphyllobothriidae</taxon>
        <taxon>Dibothriocephalus</taxon>
    </lineage>
</organism>
<name>A0A3P7QEC1_DIBLA</name>
<reference evidence="2 3" key="1">
    <citation type="submission" date="2018-11" db="EMBL/GenBank/DDBJ databases">
        <authorList>
            <consortium name="Pathogen Informatics"/>
        </authorList>
    </citation>
    <scope>NUCLEOTIDE SEQUENCE [LARGE SCALE GENOMIC DNA]</scope>
</reference>
<gene>
    <name evidence="2" type="ORF">DILT_LOCUS15288</name>
</gene>
<keyword evidence="1" id="KW-0472">Membrane</keyword>
<keyword evidence="1" id="KW-0812">Transmembrane</keyword>